<comment type="caution">
    <text evidence="3">The sequence shown here is derived from an EMBL/GenBank/DDBJ whole genome shotgun (WGS) entry which is preliminary data.</text>
</comment>
<sequence>MPKDKYDPPNSGRQHRIMQRNEIAEGKQTRWSEMEIFGGVRNLSHDLWKMSWLTVLYLDNNQLSHLPAQISCMVNLEHLDASHNRLELLPPELGELVHLRELKLANNHIRDLPCELGKCFQIQTLDLTNNPISYEVSQVLSESVHKLLSMLMDSLPPSHFHSEYTCPSPL</sequence>
<keyword evidence="2" id="KW-0677">Repeat</keyword>
<evidence type="ECO:0000313" key="3">
    <source>
        <dbReference type="EMBL" id="KAK3801974.1"/>
    </source>
</evidence>
<keyword evidence="4" id="KW-1185">Reference proteome</keyword>
<accession>A0AAE1EBX9</accession>
<dbReference type="PANTHER" id="PTHR48051:SF1">
    <property type="entry name" value="RAS SUPPRESSOR PROTEIN 1"/>
    <property type="match status" value="1"/>
</dbReference>
<dbReference type="InterPro" id="IPR025875">
    <property type="entry name" value="Leu-rich_rpt_4"/>
</dbReference>
<dbReference type="Proteomes" id="UP001283361">
    <property type="component" value="Unassembled WGS sequence"/>
</dbReference>
<dbReference type="AlphaFoldDB" id="A0AAE1EBX9"/>
<dbReference type="InterPro" id="IPR050216">
    <property type="entry name" value="LRR_domain-containing"/>
</dbReference>
<protein>
    <submittedName>
        <fullName evidence="3">Uncharacterized protein</fullName>
    </submittedName>
</protein>
<dbReference type="Pfam" id="PF00560">
    <property type="entry name" value="LRR_1"/>
    <property type="match status" value="1"/>
</dbReference>
<dbReference type="SMART" id="SM00369">
    <property type="entry name" value="LRR_TYP"/>
    <property type="match status" value="3"/>
</dbReference>
<dbReference type="Pfam" id="PF12799">
    <property type="entry name" value="LRR_4"/>
    <property type="match status" value="1"/>
</dbReference>
<dbReference type="InterPro" id="IPR003591">
    <property type="entry name" value="Leu-rich_rpt_typical-subtyp"/>
</dbReference>
<organism evidence="3 4">
    <name type="scientific">Elysia crispata</name>
    <name type="common">lettuce slug</name>
    <dbReference type="NCBI Taxonomy" id="231223"/>
    <lineage>
        <taxon>Eukaryota</taxon>
        <taxon>Metazoa</taxon>
        <taxon>Spiralia</taxon>
        <taxon>Lophotrochozoa</taxon>
        <taxon>Mollusca</taxon>
        <taxon>Gastropoda</taxon>
        <taxon>Heterobranchia</taxon>
        <taxon>Euthyneura</taxon>
        <taxon>Panpulmonata</taxon>
        <taxon>Sacoglossa</taxon>
        <taxon>Placobranchoidea</taxon>
        <taxon>Plakobranchidae</taxon>
        <taxon>Elysia</taxon>
    </lineage>
</organism>
<gene>
    <name evidence="3" type="ORF">RRG08_064568</name>
</gene>
<name>A0AAE1EBX9_9GAST</name>
<dbReference type="EMBL" id="JAWDGP010000269">
    <property type="protein sequence ID" value="KAK3801974.1"/>
    <property type="molecule type" value="Genomic_DNA"/>
</dbReference>
<evidence type="ECO:0000313" key="4">
    <source>
        <dbReference type="Proteomes" id="UP001283361"/>
    </source>
</evidence>
<dbReference type="InterPro" id="IPR001611">
    <property type="entry name" value="Leu-rich_rpt"/>
</dbReference>
<reference evidence="3" key="1">
    <citation type="journal article" date="2023" name="G3 (Bethesda)">
        <title>A reference genome for the long-term kleptoplast-retaining sea slug Elysia crispata morphotype clarki.</title>
        <authorList>
            <person name="Eastman K.E."/>
            <person name="Pendleton A.L."/>
            <person name="Shaikh M.A."/>
            <person name="Suttiyut T."/>
            <person name="Ogas R."/>
            <person name="Tomko P."/>
            <person name="Gavelis G."/>
            <person name="Widhalm J.R."/>
            <person name="Wisecaver J.H."/>
        </authorList>
    </citation>
    <scope>NUCLEOTIDE SEQUENCE</scope>
    <source>
        <strain evidence="3">ECLA1</strain>
    </source>
</reference>
<evidence type="ECO:0000256" key="1">
    <source>
        <dbReference type="ARBA" id="ARBA00022614"/>
    </source>
</evidence>
<proteinExistence type="predicted"/>
<dbReference type="PROSITE" id="PS51450">
    <property type="entry name" value="LRR"/>
    <property type="match status" value="3"/>
</dbReference>
<evidence type="ECO:0000256" key="2">
    <source>
        <dbReference type="ARBA" id="ARBA00022737"/>
    </source>
</evidence>
<dbReference type="Gene3D" id="3.80.10.10">
    <property type="entry name" value="Ribonuclease Inhibitor"/>
    <property type="match status" value="1"/>
</dbReference>
<dbReference type="InterPro" id="IPR032675">
    <property type="entry name" value="LRR_dom_sf"/>
</dbReference>
<dbReference type="GO" id="GO:0005737">
    <property type="term" value="C:cytoplasm"/>
    <property type="evidence" value="ECO:0007669"/>
    <property type="project" value="TreeGrafter"/>
</dbReference>
<keyword evidence="1" id="KW-0433">Leucine-rich repeat</keyword>
<dbReference type="PANTHER" id="PTHR48051">
    <property type="match status" value="1"/>
</dbReference>
<dbReference type="SUPFAM" id="SSF52075">
    <property type="entry name" value="Outer arm dynein light chain 1"/>
    <property type="match status" value="1"/>
</dbReference>